<dbReference type="InterPro" id="IPR029069">
    <property type="entry name" value="HotDog_dom_sf"/>
</dbReference>
<evidence type="ECO:0000256" key="2">
    <source>
        <dbReference type="ARBA" id="ARBA00022801"/>
    </source>
</evidence>
<dbReference type="PIRSF" id="PIRSF003230">
    <property type="entry name" value="YbgC"/>
    <property type="match status" value="1"/>
</dbReference>
<comment type="similarity">
    <text evidence="1">Belongs to the 4-hydroxybenzoyl-CoA thioesterase family.</text>
</comment>
<evidence type="ECO:0000256" key="1">
    <source>
        <dbReference type="ARBA" id="ARBA00005953"/>
    </source>
</evidence>
<protein>
    <submittedName>
        <fullName evidence="3">4-hydroxybenzoyl-CoA thioesterase family active site</fullName>
    </submittedName>
</protein>
<evidence type="ECO:0000313" key="3">
    <source>
        <dbReference type="EMBL" id="VAX36446.1"/>
    </source>
</evidence>
<sequence length="129" mass="14945">MEKIIYYHDTDSGGVVYYANYLKYLEEARTEFLANKGLDVKEIQRKGFLYAVRKCNVTYKSPARYGDTIVCNAQLIKITAAQMIFDQKILDKETERLLVMAEVTLVSLNQNFKPMPIPDDIKKQILRTL</sequence>
<gene>
    <name evidence="3" type="ORF">MNBD_UNCLBAC01-486</name>
</gene>
<dbReference type="InterPro" id="IPR006684">
    <property type="entry name" value="YbgC/YbaW"/>
</dbReference>
<accession>A0A3B1D0K8</accession>
<dbReference type="Gene3D" id="3.10.129.10">
    <property type="entry name" value="Hotdog Thioesterase"/>
    <property type="match status" value="1"/>
</dbReference>
<dbReference type="EMBL" id="UOGJ01000096">
    <property type="protein sequence ID" value="VAX36446.1"/>
    <property type="molecule type" value="Genomic_DNA"/>
</dbReference>
<dbReference type="AlphaFoldDB" id="A0A3B1D0K8"/>
<dbReference type="GO" id="GO:0047617">
    <property type="term" value="F:fatty acyl-CoA hydrolase activity"/>
    <property type="evidence" value="ECO:0007669"/>
    <property type="project" value="TreeGrafter"/>
</dbReference>
<proteinExistence type="inferred from homology"/>
<keyword evidence="2" id="KW-0378">Hydrolase</keyword>
<dbReference type="PANTHER" id="PTHR31793:SF27">
    <property type="entry name" value="NOVEL THIOESTERASE SUPERFAMILY DOMAIN AND SAPOSIN A-TYPE DOMAIN CONTAINING PROTEIN (0610012H03RIK)"/>
    <property type="match status" value="1"/>
</dbReference>
<dbReference type="CDD" id="cd00586">
    <property type="entry name" value="4HBT"/>
    <property type="match status" value="1"/>
</dbReference>
<dbReference type="SUPFAM" id="SSF54637">
    <property type="entry name" value="Thioesterase/thiol ester dehydrase-isomerase"/>
    <property type="match status" value="1"/>
</dbReference>
<name>A0A3B1D0K8_9ZZZZ</name>
<reference evidence="3" key="1">
    <citation type="submission" date="2018-06" db="EMBL/GenBank/DDBJ databases">
        <authorList>
            <person name="Zhirakovskaya E."/>
        </authorList>
    </citation>
    <scope>NUCLEOTIDE SEQUENCE</scope>
</reference>
<dbReference type="Pfam" id="PF13279">
    <property type="entry name" value="4HBT_2"/>
    <property type="match status" value="1"/>
</dbReference>
<dbReference type="NCBIfam" id="TIGR00051">
    <property type="entry name" value="YbgC/FadM family acyl-CoA thioesterase"/>
    <property type="match status" value="1"/>
</dbReference>
<dbReference type="PANTHER" id="PTHR31793">
    <property type="entry name" value="4-HYDROXYBENZOYL-COA THIOESTERASE FAMILY MEMBER"/>
    <property type="match status" value="1"/>
</dbReference>
<dbReference type="InterPro" id="IPR050563">
    <property type="entry name" value="4-hydroxybenzoyl-CoA_TE"/>
</dbReference>
<organism evidence="3">
    <name type="scientific">hydrothermal vent metagenome</name>
    <dbReference type="NCBI Taxonomy" id="652676"/>
    <lineage>
        <taxon>unclassified sequences</taxon>
        <taxon>metagenomes</taxon>
        <taxon>ecological metagenomes</taxon>
    </lineage>
</organism>